<dbReference type="Proteomes" id="UP000054477">
    <property type="component" value="Unassembled WGS sequence"/>
</dbReference>
<keyword evidence="2" id="KW-1185">Reference proteome</keyword>
<sequence>MLVIKRAHTLNHNSNGVEVPHPRALYGADVHKSGFLLTSCASLFPAGHCGLSKAL</sequence>
<organism evidence="1 2">
    <name type="scientific">Laccaria amethystina LaAM-08-1</name>
    <dbReference type="NCBI Taxonomy" id="1095629"/>
    <lineage>
        <taxon>Eukaryota</taxon>
        <taxon>Fungi</taxon>
        <taxon>Dikarya</taxon>
        <taxon>Basidiomycota</taxon>
        <taxon>Agaricomycotina</taxon>
        <taxon>Agaricomycetes</taxon>
        <taxon>Agaricomycetidae</taxon>
        <taxon>Agaricales</taxon>
        <taxon>Agaricineae</taxon>
        <taxon>Hydnangiaceae</taxon>
        <taxon>Laccaria</taxon>
    </lineage>
</organism>
<name>A0A0C9WS59_9AGAR</name>
<dbReference type="EMBL" id="KN839102">
    <property type="protein sequence ID" value="KIJ90838.1"/>
    <property type="molecule type" value="Genomic_DNA"/>
</dbReference>
<reference evidence="2" key="2">
    <citation type="submission" date="2015-01" db="EMBL/GenBank/DDBJ databases">
        <title>Evolutionary Origins and Diversification of the Mycorrhizal Mutualists.</title>
        <authorList>
            <consortium name="DOE Joint Genome Institute"/>
            <consortium name="Mycorrhizal Genomics Consortium"/>
            <person name="Kohler A."/>
            <person name="Kuo A."/>
            <person name="Nagy L.G."/>
            <person name="Floudas D."/>
            <person name="Copeland A."/>
            <person name="Barry K.W."/>
            <person name="Cichocki N."/>
            <person name="Veneault-Fourrey C."/>
            <person name="LaButti K."/>
            <person name="Lindquist E.A."/>
            <person name="Lipzen A."/>
            <person name="Lundell T."/>
            <person name="Morin E."/>
            <person name="Murat C."/>
            <person name="Riley R."/>
            <person name="Ohm R."/>
            <person name="Sun H."/>
            <person name="Tunlid A."/>
            <person name="Henrissat B."/>
            <person name="Grigoriev I.V."/>
            <person name="Hibbett D.S."/>
            <person name="Martin F."/>
        </authorList>
    </citation>
    <scope>NUCLEOTIDE SEQUENCE [LARGE SCALE GENOMIC DNA]</scope>
    <source>
        <strain evidence="2">LaAM-08-1</strain>
    </source>
</reference>
<gene>
    <name evidence="1" type="ORF">K443DRAFT_686435</name>
</gene>
<protein>
    <submittedName>
        <fullName evidence="1">Unplaced genomic scaffold K443scaffold_567, whole genome shotgun sequence</fullName>
    </submittedName>
</protein>
<dbReference type="HOGENOM" id="CLU_3032718_0_0_1"/>
<evidence type="ECO:0000313" key="2">
    <source>
        <dbReference type="Proteomes" id="UP000054477"/>
    </source>
</evidence>
<reference evidence="1 2" key="1">
    <citation type="submission" date="2014-04" db="EMBL/GenBank/DDBJ databases">
        <authorList>
            <consortium name="DOE Joint Genome Institute"/>
            <person name="Kuo A."/>
            <person name="Kohler A."/>
            <person name="Nagy L.G."/>
            <person name="Floudas D."/>
            <person name="Copeland A."/>
            <person name="Barry K.W."/>
            <person name="Cichocki N."/>
            <person name="Veneault-Fourrey C."/>
            <person name="LaButti K."/>
            <person name="Lindquist E.A."/>
            <person name="Lipzen A."/>
            <person name="Lundell T."/>
            <person name="Morin E."/>
            <person name="Murat C."/>
            <person name="Sun H."/>
            <person name="Tunlid A."/>
            <person name="Henrissat B."/>
            <person name="Grigoriev I.V."/>
            <person name="Hibbett D.S."/>
            <person name="Martin F."/>
            <person name="Nordberg H.P."/>
            <person name="Cantor M.N."/>
            <person name="Hua S.X."/>
        </authorList>
    </citation>
    <scope>NUCLEOTIDE SEQUENCE [LARGE SCALE GENOMIC DNA]</scope>
    <source>
        <strain evidence="1 2">LaAM-08-1</strain>
    </source>
</reference>
<accession>A0A0C9WS59</accession>
<evidence type="ECO:0000313" key="1">
    <source>
        <dbReference type="EMBL" id="KIJ90838.1"/>
    </source>
</evidence>
<proteinExistence type="predicted"/>
<dbReference type="AlphaFoldDB" id="A0A0C9WS59"/>